<reference evidence="2 3" key="1">
    <citation type="journal article" date="2020" name="Phytopathology">
        <title>A high-quality genome resource of Botrytis fragariae, a new and rapidly spreading fungal pathogen causing strawberry gray mold in the U.S.A.</title>
        <authorList>
            <person name="Wu Y."/>
            <person name="Saski C.A."/>
            <person name="Schnabel G."/>
            <person name="Xiao S."/>
            <person name="Hu M."/>
        </authorList>
    </citation>
    <scope>NUCLEOTIDE SEQUENCE [LARGE SCALE GENOMIC DNA]</scope>
    <source>
        <strain evidence="2 3">BVB16</strain>
    </source>
</reference>
<accession>A0A8H6EEH1</accession>
<feature type="compositionally biased region" description="Polar residues" evidence="1">
    <location>
        <begin position="396"/>
        <end position="407"/>
    </location>
</feature>
<feature type="region of interest" description="Disordered" evidence="1">
    <location>
        <begin position="360"/>
        <end position="409"/>
    </location>
</feature>
<comment type="caution">
    <text evidence="2">The sequence shown here is derived from an EMBL/GenBank/DDBJ whole genome shotgun (WGS) entry which is preliminary data.</text>
</comment>
<dbReference type="OrthoDB" id="3509703at2759"/>
<feature type="compositionally biased region" description="Basic and acidic residues" evidence="1">
    <location>
        <begin position="360"/>
        <end position="371"/>
    </location>
</feature>
<protein>
    <recommendedName>
        <fullName evidence="4">SAP domain-containing protein</fullName>
    </recommendedName>
</protein>
<dbReference type="RefSeq" id="XP_037188261.1">
    <property type="nucleotide sequence ID" value="XM_037341449.1"/>
</dbReference>
<proteinExistence type="predicted"/>
<feature type="compositionally biased region" description="Polar residues" evidence="1">
    <location>
        <begin position="28"/>
        <end position="46"/>
    </location>
</feature>
<evidence type="ECO:0000313" key="3">
    <source>
        <dbReference type="Proteomes" id="UP000531561"/>
    </source>
</evidence>
<organism evidence="2 3">
    <name type="scientific">Botrytis fragariae</name>
    <dbReference type="NCBI Taxonomy" id="1964551"/>
    <lineage>
        <taxon>Eukaryota</taxon>
        <taxon>Fungi</taxon>
        <taxon>Dikarya</taxon>
        <taxon>Ascomycota</taxon>
        <taxon>Pezizomycotina</taxon>
        <taxon>Leotiomycetes</taxon>
        <taxon>Helotiales</taxon>
        <taxon>Sclerotiniaceae</taxon>
        <taxon>Botrytis</taxon>
    </lineage>
</organism>
<dbReference type="EMBL" id="JABFCT010000017">
    <property type="protein sequence ID" value="KAF5869312.1"/>
    <property type="molecule type" value="Genomic_DNA"/>
</dbReference>
<dbReference type="AlphaFoldDB" id="A0A8H6EEH1"/>
<sequence>MESREEGLKDLWTVKNKALATPGAPITEKSSATSSRNAAAVPSQSSHGHRINYRTKNNSKLRALLRDWRVMEPQEVESMDRKAMIERLERHEMRGYGDDYESLTCDQLSTLLSARLLPYDALDRDNGNMEERSLYTTLVICQNEVQRYEQLIGWAEGEEGEKSYQDLEVAGLRTLMDLRQQGRKIKFVCEDSELIDWLKADDQKLARKNKFEISTLMGSEAPAELECWEKKLADIRVDLEHKIGHPLPTEVPMHESSKYDVPVVTKKAGDRGALHYDPKKTNWGLFNAWELCRIAKKKSAPGYGTKDAMIKWLETGILEYEDMHLESLREQCWKRLIPQYSNDDKAALIERLKILDKYDKDSEESSARETDEATDAENIDESSVEQDDEIDPIAEPSTSGTVSSNSPYAKKDNSMLRVLLRDRHLQISGTREEMIHRLETSPYNYESYTSEELSLILKDRHLTNASTEAKKSKSSASKIATRLSMILQDLKTHSSLRELATALGLSPHSGEKTVIKQLHANDQKLKLEGKDRTAMSDAINKLTASLETRKAEYNKAKEDLEKSIGHPVLDIAIVMGRYNAIRRRDHEIVNSYQPIHKPGPVCDYDWKDSHWAGRTERELRDMCRRQGMEGWGTKATCIKWLETGSVEETDEKETAYRELGIMALKKMCKECGMKTTSGETKQNLITKVRVADEKTGRV</sequence>
<keyword evidence="3" id="KW-1185">Reference proteome</keyword>
<evidence type="ECO:0000256" key="1">
    <source>
        <dbReference type="SAM" id="MobiDB-lite"/>
    </source>
</evidence>
<dbReference type="GeneID" id="59265141"/>
<feature type="compositionally biased region" description="Acidic residues" evidence="1">
    <location>
        <begin position="372"/>
        <end position="392"/>
    </location>
</feature>
<feature type="region of interest" description="Disordered" evidence="1">
    <location>
        <begin position="22"/>
        <end position="51"/>
    </location>
</feature>
<evidence type="ECO:0000313" key="2">
    <source>
        <dbReference type="EMBL" id="KAF5869312.1"/>
    </source>
</evidence>
<name>A0A8H6EEH1_9HELO</name>
<gene>
    <name evidence="2" type="ORF">Bfra_011119</name>
</gene>
<evidence type="ECO:0008006" key="4">
    <source>
        <dbReference type="Google" id="ProtNLM"/>
    </source>
</evidence>
<dbReference type="Proteomes" id="UP000531561">
    <property type="component" value="Unassembled WGS sequence"/>
</dbReference>